<accession>A0A6C0EK88</accession>
<protein>
    <recommendedName>
        <fullName evidence="2">Peptidase C1A papain C-terminal domain-containing protein</fullName>
    </recommendedName>
</protein>
<dbReference type="Gene3D" id="3.90.70.10">
    <property type="entry name" value="Cysteine proteinases"/>
    <property type="match status" value="1"/>
</dbReference>
<organism evidence="1">
    <name type="scientific">viral metagenome</name>
    <dbReference type="NCBI Taxonomy" id="1070528"/>
    <lineage>
        <taxon>unclassified sequences</taxon>
        <taxon>metagenomes</taxon>
        <taxon>organismal metagenomes</taxon>
    </lineage>
</organism>
<sequence>MGNSESGPINSENKEYFNAKYNWIPSFPLKEYPIINDQTIDKYIKIDYNKDKNYIDLRNNCPPVINIDQLPLHPIATITSLLNYQLAINKLDVFPPSRLFIYKNCAFYKSIQSLLSYETIFKSIEKYGFCSENDFPSLKNNIDDPTHDCYRKAEPYKFIEIYRVDNSIDILKHLLQNDFVLAIGFVLYYDINNVIDKLWLPDFSVDKRVGGLTGLLVGYIDNIECFILQLSYGKSFGKSGYIMIPYNYIIDKELVPEIYYIDFKKTRIEGFLNQQREIVSLESTYSANNYF</sequence>
<dbReference type="AlphaFoldDB" id="A0A6C0EK88"/>
<dbReference type="EMBL" id="MN738864">
    <property type="protein sequence ID" value="QHT28750.1"/>
    <property type="molecule type" value="Genomic_DNA"/>
</dbReference>
<name>A0A6C0EK88_9ZZZZ</name>
<evidence type="ECO:0008006" key="2">
    <source>
        <dbReference type="Google" id="ProtNLM"/>
    </source>
</evidence>
<dbReference type="InterPro" id="IPR038765">
    <property type="entry name" value="Papain-like_cys_pep_sf"/>
</dbReference>
<proteinExistence type="predicted"/>
<dbReference type="SUPFAM" id="SSF54001">
    <property type="entry name" value="Cysteine proteinases"/>
    <property type="match status" value="1"/>
</dbReference>
<evidence type="ECO:0000313" key="1">
    <source>
        <dbReference type="EMBL" id="QHT28750.1"/>
    </source>
</evidence>
<reference evidence="1" key="1">
    <citation type="journal article" date="2020" name="Nature">
        <title>Giant virus diversity and host interactions through global metagenomics.</title>
        <authorList>
            <person name="Schulz F."/>
            <person name="Roux S."/>
            <person name="Paez-Espino D."/>
            <person name="Jungbluth S."/>
            <person name="Walsh D.A."/>
            <person name="Denef V.J."/>
            <person name="McMahon K.D."/>
            <person name="Konstantinidis K.T."/>
            <person name="Eloe-Fadrosh E.A."/>
            <person name="Kyrpides N.C."/>
            <person name="Woyke T."/>
        </authorList>
    </citation>
    <scope>NUCLEOTIDE SEQUENCE</scope>
    <source>
        <strain evidence="1">GVMAG-M-3300001351-8</strain>
    </source>
</reference>